<evidence type="ECO:0000313" key="8">
    <source>
        <dbReference type="Proteomes" id="UP001550628"/>
    </source>
</evidence>
<evidence type="ECO:0000256" key="1">
    <source>
        <dbReference type="ARBA" id="ARBA00009213"/>
    </source>
</evidence>
<dbReference type="NCBIfam" id="NF002367">
    <property type="entry name" value="PRK01346.1-4"/>
    <property type="match status" value="1"/>
</dbReference>
<protein>
    <submittedName>
        <fullName evidence="7">GNAT family N-acetyltransferase</fullName>
        <ecNumber evidence="7">2.3.1.-</ecNumber>
    </submittedName>
</protein>
<keyword evidence="8" id="KW-1185">Reference proteome</keyword>
<dbReference type="InterPro" id="IPR036527">
    <property type="entry name" value="SCP2_sterol-bd_dom_sf"/>
</dbReference>
<dbReference type="Pfam" id="PF17668">
    <property type="entry name" value="Acetyltransf_17"/>
    <property type="match status" value="1"/>
</dbReference>
<organism evidence="7 8">
    <name type="scientific">Nocardia rhamnosiphila</name>
    <dbReference type="NCBI Taxonomy" id="426716"/>
    <lineage>
        <taxon>Bacteria</taxon>
        <taxon>Bacillati</taxon>
        <taxon>Actinomycetota</taxon>
        <taxon>Actinomycetes</taxon>
        <taxon>Mycobacteriales</taxon>
        <taxon>Nocardiaceae</taxon>
        <taxon>Nocardia</taxon>
    </lineage>
</organism>
<sequence length="398" mass="42495">MTVEIDILTDAAEARAAQQVFRTAMVGGPPISAEAADGLNEPGRTLGARVGGELVGTVNSYTSWLIAPGGARLPHAAVTHVGVLPTHARQGIAAGLLRRQLTEIAARGEVVASLRATQGGIYERYGYGVAGSSARCEIDVHRARFRETVSAAGPVRLLAPADGWEIPAKIYATADVTWTAAIDRPSYWWRLQGLLRPQGHVAVHGEPGAEDGFVRYRAAESVEWVRGPRRTVVVDDLVATTPAAFIGLVRHLLSADIIDVVVLSAISPDTPLRHLLTDERAVRVTDIHDETWLRLVDVPAALARRVYRPGPPLVLAVTDPILSANTGTYRIADGGVTRVDEPADLGTDVTALAAAYLGGTRWRHLALAGRVTEHRPGAAAIADALFEVDEHPFSGTYF</sequence>
<evidence type="ECO:0000313" key="7">
    <source>
        <dbReference type="EMBL" id="MEU1951411.1"/>
    </source>
</evidence>
<dbReference type="PROSITE" id="PS51186">
    <property type="entry name" value="GNAT"/>
    <property type="match status" value="1"/>
</dbReference>
<dbReference type="Gene3D" id="3.40.630.30">
    <property type="match status" value="2"/>
</dbReference>
<name>A0ABV2WKK2_9NOCA</name>
<evidence type="ECO:0000256" key="2">
    <source>
        <dbReference type="ARBA" id="ARBA00022488"/>
    </source>
</evidence>
<comment type="caution">
    <text evidence="7">The sequence shown here is derived from an EMBL/GenBank/DDBJ whole genome shotgun (WGS) entry which is preliminary data.</text>
</comment>
<dbReference type="Proteomes" id="UP001550628">
    <property type="component" value="Unassembled WGS sequence"/>
</dbReference>
<dbReference type="EC" id="2.3.1.-" evidence="7"/>
<dbReference type="SUPFAM" id="SSF55718">
    <property type="entry name" value="SCP-like"/>
    <property type="match status" value="1"/>
</dbReference>
<dbReference type="EMBL" id="JBEYBF010000003">
    <property type="protein sequence ID" value="MEU1951411.1"/>
    <property type="molecule type" value="Genomic_DNA"/>
</dbReference>
<keyword evidence="4 5" id="KW-0012">Acyltransferase</keyword>
<proteinExistence type="inferred from homology"/>
<dbReference type="Pfam" id="PF13527">
    <property type="entry name" value="Acetyltransf_9"/>
    <property type="match status" value="1"/>
</dbReference>
<dbReference type="GeneID" id="96242437"/>
<dbReference type="RefSeq" id="WP_030519769.1">
    <property type="nucleotide sequence ID" value="NZ_JBEYBD010000001.1"/>
</dbReference>
<comment type="subunit">
    <text evidence="5">Homohexamer; trimer of dimers.</text>
</comment>
<feature type="active site" description="Proton donor" evidence="5">
    <location>
        <position position="122"/>
    </location>
</feature>
<dbReference type="PANTHER" id="PTHR37817:SF1">
    <property type="entry name" value="N-ACETYLTRANSFERASE EIS"/>
    <property type="match status" value="1"/>
</dbReference>
<dbReference type="InterPro" id="IPR022902">
    <property type="entry name" value="NAcTrfase_Eis"/>
</dbReference>
<dbReference type="PANTHER" id="PTHR37817">
    <property type="entry name" value="N-ACETYLTRANSFERASE EIS"/>
    <property type="match status" value="1"/>
</dbReference>
<keyword evidence="3 5" id="KW-0808">Transferase</keyword>
<feature type="binding site" evidence="5">
    <location>
        <begin position="81"/>
        <end position="83"/>
    </location>
    <ligand>
        <name>acetyl-CoA</name>
        <dbReference type="ChEBI" id="CHEBI:57288"/>
    </ligand>
</feature>
<feature type="active site" description="Proton acceptor; via carboxylate" evidence="5">
    <location>
        <position position="398"/>
    </location>
</feature>
<dbReference type="CDD" id="cd04301">
    <property type="entry name" value="NAT_SF"/>
    <property type="match status" value="1"/>
</dbReference>
<dbReference type="GO" id="GO:0016746">
    <property type="term" value="F:acyltransferase activity"/>
    <property type="evidence" value="ECO:0007669"/>
    <property type="project" value="UniProtKB-KW"/>
</dbReference>
<accession>A0ABV2WKK2</accession>
<dbReference type="InterPro" id="IPR016181">
    <property type="entry name" value="Acyl_CoA_acyltransferase"/>
</dbReference>
<dbReference type="InterPro" id="IPR025559">
    <property type="entry name" value="Eis_dom"/>
</dbReference>
<reference evidence="7 8" key="1">
    <citation type="submission" date="2024-06" db="EMBL/GenBank/DDBJ databases">
        <title>The Natural Products Discovery Center: Release of the First 8490 Sequenced Strains for Exploring Actinobacteria Biosynthetic Diversity.</title>
        <authorList>
            <person name="Kalkreuter E."/>
            <person name="Kautsar S.A."/>
            <person name="Yang D."/>
            <person name="Bader C.D."/>
            <person name="Teijaro C.N."/>
            <person name="Fluegel L."/>
            <person name="Davis C.M."/>
            <person name="Simpson J.R."/>
            <person name="Lauterbach L."/>
            <person name="Steele A.D."/>
            <person name="Gui C."/>
            <person name="Meng S."/>
            <person name="Li G."/>
            <person name="Viehrig K."/>
            <person name="Ye F."/>
            <person name="Su P."/>
            <person name="Kiefer A.F."/>
            <person name="Nichols A."/>
            <person name="Cepeda A.J."/>
            <person name="Yan W."/>
            <person name="Fan B."/>
            <person name="Jiang Y."/>
            <person name="Adhikari A."/>
            <person name="Zheng C.-J."/>
            <person name="Schuster L."/>
            <person name="Cowan T.M."/>
            <person name="Smanski M.J."/>
            <person name="Chevrette M.G."/>
            <person name="De Carvalho L.P.S."/>
            <person name="Shen B."/>
        </authorList>
    </citation>
    <scope>NUCLEOTIDE SEQUENCE [LARGE SCALE GENOMIC DNA]</scope>
    <source>
        <strain evidence="7 8">NPDC019708</strain>
    </source>
</reference>
<evidence type="ECO:0000256" key="4">
    <source>
        <dbReference type="ARBA" id="ARBA00023315"/>
    </source>
</evidence>
<dbReference type="HAMAP" id="MF_01812">
    <property type="entry name" value="Eis"/>
    <property type="match status" value="1"/>
</dbReference>
<dbReference type="Gene3D" id="3.30.1050.10">
    <property type="entry name" value="SCP2 sterol-binding domain"/>
    <property type="match status" value="1"/>
</dbReference>
<comment type="similarity">
    <text evidence="1 5">Belongs to the acetyltransferase Eis family.</text>
</comment>
<gene>
    <name evidence="7" type="ORF">ABZ510_06080</name>
</gene>
<dbReference type="InterPro" id="IPR041380">
    <property type="entry name" value="Acetyltransf_17"/>
</dbReference>
<comment type="caution">
    <text evidence="5">Lacks conserved residue(s) required for the propagation of feature annotation.</text>
</comment>
<keyword evidence="2" id="KW-1036">Host cytoplasmic vesicle</keyword>
<feature type="domain" description="N-acetyltransferase" evidence="6">
    <location>
        <begin position="3"/>
        <end position="147"/>
    </location>
</feature>
<dbReference type="Pfam" id="PF13530">
    <property type="entry name" value="SCP2_2"/>
    <property type="match status" value="1"/>
</dbReference>
<dbReference type="InterPro" id="IPR051554">
    <property type="entry name" value="Acetyltransferase_Eis"/>
</dbReference>
<evidence type="ECO:0000256" key="5">
    <source>
        <dbReference type="HAMAP-Rule" id="MF_01812"/>
    </source>
</evidence>
<dbReference type="SUPFAM" id="SSF55729">
    <property type="entry name" value="Acyl-CoA N-acyltransferases (Nat)"/>
    <property type="match status" value="1"/>
</dbReference>
<evidence type="ECO:0000259" key="6">
    <source>
        <dbReference type="PROSITE" id="PS51186"/>
    </source>
</evidence>
<evidence type="ECO:0000256" key="3">
    <source>
        <dbReference type="ARBA" id="ARBA00022679"/>
    </source>
</evidence>
<dbReference type="InterPro" id="IPR000182">
    <property type="entry name" value="GNAT_dom"/>
</dbReference>
<feature type="binding site" evidence="5">
    <location>
        <begin position="89"/>
        <end position="94"/>
    </location>
    <ligand>
        <name>acetyl-CoA</name>
        <dbReference type="ChEBI" id="CHEBI:57288"/>
    </ligand>
</feature>